<proteinExistence type="inferred from homology"/>
<evidence type="ECO:0000256" key="1">
    <source>
        <dbReference type="ARBA" id="ARBA00013260"/>
    </source>
</evidence>
<evidence type="ECO:0000256" key="5">
    <source>
        <dbReference type="ARBA" id="ARBA00038063"/>
    </source>
</evidence>
<keyword evidence="3 7" id="KW-0378">Hydrolase</keyword>
<feature type="site" description="Discriminates between blocked and unblocked aminoacyl-tRNA" evidence="7">
    <location>
        <position position="13"/>
    </location>
</feature>
<dbReference type="GO" id="GO:0004045">
    <property type="term" value="F:peptidyl-tRNA hydrolase activity"/>
    <property type="evidence" value="ECO:0007669"/>
    <property type="project" value="UniProtKB-UniRule"/>
</dbReference>
<evidence type="ECO:0000256" key="3">
    <source>
        <dbReference type="ARBA" id="ARBA00022801"/>
    </source>
</evidence>
<dbReference type="GO" id="GO:0000049">
    <property type="term" value="F:tRNA binding"/>
    <property type="evidence" value="ECO:0007669"/>
    <property type="project" value="UniProtKB-UniRule"/>
</dbReference>
<dbReference type="HAMAP" id="MF_00083">
    <property type="entry name" value="Pept_tRNA_hydro_bact"/>
    <property type="match status" value="1"/>
</dbReference>
<dbReference type="Gene3D" id="3.40.50.1470">
    <property type="entry name" value="Peptidyl-tRNA hydrolase"/>
    <property type="match status" value="1"/>
</dbReference>
<evidence type="ECO:0000256" key="2">
    <source>
        <dbReference type="ARBA" id="ARBA00022555"/>
    </source>
</evidence>
<keyword evidence="7" id="KW-0963">Cytoplasm</keyword>
<feature type="site" description="Stabilizes the basic form of H active site to accept a proton" evidence="7">
    <location>
        <position position="96"/>
    </location>
</feature>
<dbReference type="GO" id="GO:0072344">
    <property type="term" value="P:rescue of stalled ribosome"/>
    <property type="evidence" value="ECO:0007669"/>
    <property type="project" value="UniProtKB-UniRule"/>
</dbReference>
<feature type="compositionally biased region" description="Basic and acidic residues" evidence="8">
    <location>
        <begin position="199"/>
        <end position="212"/>
    </location>
</feature>
<feature type="binding site" evidence="7">
    <location>
        <position position="71"/>
    </location>
    <ligand>
        <name>tRNA</name>
        <dbReference type="ChEBI" id="CHEBI:17843"/>
    </ligand>
</feature>
<dbReference type="CDD" id="cd00462">
    <property type="entry name" value="PTH"/>
    <property type="match status" value="1"/>
</dbReference>
<gene>
    <name evidence="7" type="primary">pth</name>
    <name evidence="9" type="ORF">HMPREF9440_02164</name>
</gene>
<dbReference type="NCBIfam" id="TIGR00447">
    <property type="entry name" value="pth"/>
    <property type="match status" value="1"/>
</dbReference>
<comment type="caution">
    <text evidence="9">The sequence shown here is derived from an EMBL/GenBank/DDBJ whole genome shotgun (WGS) entry which is preliminary data.</text>
</comment>
<dbReference type="InterPro" id="IPR001328">
    <property type="entry name" value="Pept_tRNA_hydro"/>
</dbReference>
<protein>
    <recommendedName>
        <fullName evidence="6 7">Peptidyl-tRNA hydrolase</fullName>
        <shortName evidence="7">Pth</shortName>
        <ecNumber evidence="1 7">3.1.1.29</ecNumber>
    </recommendedName>
</protein>
<comment type="similarity">
    <text evidence="5 7">Belongs to the PTH family.</text>
</comment>
<dbReference type="PROSITE" id="PS01196">
    <property type="entry name" value="PEPT_TRNA_HYDROL_2"/>
    <property type="match status" value="1"/>
</dbReference>
<dbReference type="STRING" id="762967.HMPREF9440_02164"/>
<dbReference type="PATRIC" id="fig|762967.3.peg.1699"/>
<name>H3KHC0_9BURK</name>
<dbReference type="InterPro" id="IPR007553">
    <property type="entry name" value="2-thiour_desulf"/>
</dbReference>
<dbReference type="Proteomes" id="UP000004956">
    <property type="component" value="Unassembled WGS sequence"/>
</dbReference>
<keyword evidence="2 7" id="KW-0820">tRNA-binding</keyword>
<dbReference type="GO" id="GO:0005737">
    <property type="term" value="C:cytoplasm"/>
    <property type="evidence" value="ECO:0007669"/>
    <property type="project" value="UniProtKB-SubCell"/>
</dbReference>
<dbReference type="InterPro" id="IPR018171">
    <property type="entry name" value="Pept_tRNA_hydro_CS"/>
</dbReference>
<dbReference type="InterPro" id="IPR036416">
    <property type="entry name" value="Pept_tRNA_hydro_sf"/>
</dbReference>
<organism evidence="9 10">
    <name type="scientific">Sutterella parvirubra YIT 11816</name>
    <dbReference type="NCBI Taxonomy" id="762967"/>
    <lineage>
        <taxon>Bacteria</taxon>
        <taxon>Pseudomonadati</taxon>
        <taxon>Pseudomonadota</taxon>
        <taxon>Betaproteobacteria</taxon>
        <taxon>Burkholderiales</taxon>
        <taxon>Sutterellaceae</taxon>
        <taxon>Sutterella</taxon>
    </lineage>
</organism>
<dbReference type="PANTHER" id="PTHR17224">
    <property type="entry name" value="PEPTIDYL-TRNA HYDROLASE"/>
    <property type="match status" value="1"/>
</dbReference>
<feature type="active site" description="Proton acceptor" evidence="7">
    <location>
        <position position="23"/>
    </location>
</feature>
<keyword evidence="4 7" id="KW-0694">RNA-binding</keyword>
<dbReference type="Pfam" id="PF01195">
    <property type="entry name" value="Pept_tRNA_hydro"/>
    <property type="match status" value="1"/>
</dbReference>
<evidence type="ECO:0000313" key="9">
    <source>
        <dbReference type="EMBL" id="EHY30494.1"/>
    </source>
</evidence>
<evidence type="ECO:0000256" key="7">
    <source>
        <dbReference type="HAMAP-Rule" id="MF_00083"/>
    </source>
</evidence>
<dbReference type="GO" id="GO:0006515">
    <property type="term" value="P:protein quality control for misfolded or incompletely synthesized proteins"/>
    <property type="evidence" value="ECO:0007669"/>
    <property type="project" value="UniProtKB-UniRule"/>
</dbReference>
<feature type="binding site" evidence="7">
    <location>
        <position position="117"/>
    </location>
    <ligand>
        <name>tRNA</name>
        <dbReference type="ChEBI" id="CHEBI:17843"/>
    </ligand>
</feature>
<evidence type="ECO:0000313" key="10">
    <source>
        <dbReference type="Proteomes" id="UP000004956"/>
    </source>
</evidence>
<dbReference type="SUPFAM" id="SSF53178">
    <property type="entry name" value="Peptidyl-tRNA hydrolase-like"/>
    <property type="match status" value="1"/>
</dbReference>
<dbReference type="PANTHER" id="PTHR17224:SF1">
    <property type="entry name" value="PEPTIDYL-TRNA HYDROLASE"/>
    <property type="match status" value="1"/>
</dbReference>
<evidence type="ECO:0000256" key="4">
    <source>
        <dbReference type="ARBA" id="ARBA00022884"/>
    </source>
</evidence>
<comment type="subcellular location">
    <subcellularLocation>
        <location evidence="7">Cytoplasm</location>
    </subcellularLocation>
</comment>
<dbReference type="AlphaFoldDB" id="H3KHC0"/>
<accession>H3KHC0</accession>
<keyword evidence="10" id="KW-1185">Reference proteome</keyword>
<feature type="region of interest" description="Disordered" evidence="8">
    <location>
        <begin position="196"/>
        <end position="222"/>
    </location>
</feature>
<dbReference type="PROSITE" id="PS01195">
    <property type="entry name" value="PEPT_TRNA_HYDROL_1"/>
    <property type="match status" value="1"/>
</dbReference>
<dbReference type="EC" id="3.1.1.29" evidence="1 7"/>
<evidence type="ECO:0000256" key="8">
    <source>
        <dbReference type="SAM" id="MobiDB-lite"/>
    </source>
</evidence>
<feature type="binding site" evidence="7">
    <location>
        <position position="69"/>
    </location>
    <ligand>
        <name>tRNA</name>
        <dbReference type="ChEBI" id="CHEBI:17843"/>
    </ligand>
</feature>
<comment type="function">
    <text evidence="7">Hydrolyzes ribosome-free peptidyl-tRNAs (with 1 or more amino acids incorporated), which drop off the ribosome during protein synthesis, or as a result of ribosome stalling.</text>
</comment>
<dbReference type="OrthoDB" id="9800507at2"/>
<reference evidence="9 10" key="1">
    <citation type="submission" date="2011-11" db="EMBL/GenBank/DDBJ databases">
        <authorList>
            <person name="Weinstock G."/>
            <person name="Sodergren E."/>
            <person name="Clifton S."/>
            <person name="Fulton L."/>
            <person name="Fulton B."/>
            <person name="Courtney L."/>
            <person name="Fronick C."/>
            <person name="Harrison M."/>
            <person name="Strong C."/>
            <person name="Farmer C."/>
            <person name="Delahaunty K."/>
            <person name="Markovic C."/>
            <person name="Hall O."/>
            <person name="Minx P."/>
            <person name="Tomlinson C."/>
            <person name="Mitreva M."/>
            <person name="Hou S."/>
            <person name="Chen J."/>
            <person name="Wollam A."/>
            <person name="Pepin K.H."/>
            <person name="Johnson M."/>
            <person name="Bhonagiri V."/>
            <person name="Zhang X."/>
            <person name="Suruliraj S."/>
            <person name="Warren W."/>
            <person name="Chinwalla A."/>
            <person name="Mardis E.R."/>
            <person name="Wilson R.K."/>
        </authorList>
    </citation>
    <scope>NUCLEOTIDE SEQUENCE [LARGE SCALE GENOMIC DNA]</scope>
    <source>
        <strain evidence="9 10">YIT 11816</strain>
    </source>
</reference>
<dbReference type="EMBL" id="AFBQ01000326">
    <property type="protein sequence ID" value="EHY30494.1"/>
    <property type="molecule type" value="Genomic_DNA"/>
</dbReference>
<comment type="subunit">
    <text evidence="7">Monomer.</text>
</comment>
<evidence type="ECO:0000256" key="6">
    <source>
        <dbReference type="ARBA" id="ARBA00050038"/>
    </source>
</evidence>
<dbReference type="FunFam" id="3.40.50.1470:FF:000001">
    <property type="entry name" value="Peptidyl-tRNA hydrolase"/>
    <property type="match status" value="1"/>
</dbReference>
<dbReference type="HOGENOM" id="CLU_705813_0_0_4"/>
<dbReference type="Pfam" id="PF04463">
    <property type="entry name" value="2-thiour_desulf"/>
    <property type="match status" value="1"/>
</dbReference>
<feature type="binding site" evidence="7">
    <location>
        <position position="18"/>
    </location>
    <ligand>
        <name>tRNA</name>
        <dbReference type="ChEBI" id="CHEBI:17843"/>
    </ligand>
</feature>
<comment type="function">
    <text evidence="7">Catalyzes the release of premature peptidyl moieties from peptidyl-tRNA molecules trapped in stalled 50S ribosomal subunits, and thus maintains levels of free tRNAs and 50S ribosomes.</text>
</comment>
<comment type="catalytic activity">
    <reaction evidence="7">
        <text>an N-acyl-L-alpha-aminoacyl-tRNA + H2O = an N-acyl-L-amino acid + a tRNA + H(+)</text>
        <dbReference type="Rhea" id="RHEA:54448"/>
        <dbReference type="Rhea" id="RHEA-COMP:10123"/>
        <dbReference type="Rhea" id="RHEA-COMP:13883"/>
        <dbReference type="ChEBI" id="CHEBI:15377"/>
        <dbReference type="ChEBI" id="CHEBI:15378"/>
        <dbReference type="ChEBI" id="CHEBI:59874"/>
        <dbReference type="ChEBI" id="CHEBI:78442"/>
        <dbReference type="ChEBI" id="CHEBI:138191"/>
        <dbReference type="EC" id="3.1.1.29"/>
    </reaction>
</comment>
<sequence length="391" mass="41859">MSKAIRLIVGLGNPGPEYAGTRHNAGFRFVDALARREGAVMREERKFQAEVGRIRVGEREVWLLKPLTFMNNSGRAVQAAAQYYKISPEEILVAHDELDIDPGQMRLKQGGGHAGHNGLRDIAAQLGTPDFWRLRLGVGHPRRLQMAQQVFDFVLSAPSREHQAALDACIDAALKVVNDMAEGDMTKATRALAPFSGSKKAEKDDAKKEAAPKKGKGKASGPKRGPILVSACLLGEACRYDGRTVPSVRPILEARGYREGDIVAFCPEVAGGLSVPRDPAEIIGGAGAEVVEGQARVKTQAGVDVTDAYLKGARDAVALARKRGVACALMRSKSPSCGRDSVYDGTFTGTLRPGQGVAADLLTRRMIPIYTETELDQVPEGPAAPTDSPTI</sequence>